<organism evidence="1 2">
    <name type="scientific">Actinacidiphila alni</name>
    <dbReference type="NCBI Taxonomy" id="380248"/>
    <lineage>
        <taxon>Bacteria</taxon>
        <taxon>Bacillati</taxon>
        <taxon>Actinomycetota</taxon>
        <taxon>Actinomycetes</taxon>
        <taxon>Kitasatosporales</taxon>
        <taxon>Streptomycetaceae</taxon>
        <taxon>Actinacidiphila</taxon>
    </lineage>
</organism>
<gene>
    <name evidence="1" type="ORF">SAMN05216251_11536</name>
</gene>
<reference evidence="1 2" key="1">
    <citation type="submission" date="2016-10" db="EMBL/GenBank/DDBJ databases">
        <authorList>
            <person name="de Groot N.N."/>
        </authorList>
    </citation>
    <scope>NUCLEOTIDE SEQUENCE [LARGE SCALE GENOMIC DNA]</scope>
    <source>
        <strain evidence="1 2">CGMCC 4.3510</strain>
    </source>
</reference>
<dbReference type="OrthoDB" id="3541350at2"/>
<dbReference type="EMBL" id="FONG01000015">
    <property type="protein sequence ID" value="SFF46504.1"/>
    <property type="molecule type" value="Genomic_DNA"/>
</dbReference>
<evidence type="ECO:0000313" key="1">
    <source>
        <dbReference type="EMBL" id="SFF46504.1"/>
    </source>
</evidence>
<keyword evidence="2" id="KW-1185">Reference proteome</keyword>
<protein>
    <submittedName>
        <fullName evidence="1">Uncharacterized protein</fullName>
    </submittedName>
</protein>
<dbReference type="AlphaFoldDB" id="A0A1I2IW29"/>
<name>A0A1I2IW29_9ACTN</name>
<dbReference type="Proteomes" id="UP000199323">
    <property type="component" value="Unassembled WGS sequence"/>
</dbReference>
<dbReference type="RefSeq" id="WP_143120623.1">
    <property type="nucleotide sequence ID" value="NZ_FONG01000015.1"/>
</dbReference>
<accession>A0A1I2IW29</accession>
<evidence type="ECO:0000313" key="2">
    <source>
        <dbReference type="Proteomes" id="UP000199323"/>
    </source>
</evidence>
<dbReference type="STRING" id="380248.SAMN05216251_11536"/>
<sequence>MPDVFDCLAEYVHRRCGEVLVCPHVGDVRECQAKQHYGYEKFRSRAVSARAARKPSQMWESMVSMGRISDMRNDDKWRMIVMDCLVPFLRARSRSISRDFYRDVEDVRSDMFEAALNAWEETARGVPYREVPTLMFKAANNAAYRGANIHKHESPADGMDIFAVLDEASVESATRASSVIRNIDPRDPAVAEQIRGERTGALWQRCGLIEVVNRYHEDLRAGRRQGIRSALVTELMLARTWVSGRNYYYHTSELYPKFVALPAAAEALGIAKSAAYRMVSAGSFPCLTTRIKGGIHVPTEALMYSLSIPDVVVHLDDVENGAIHAGGN</sequence>
<proteinExistence type="predicted"/>